<protein>
    <recommendedName>
        <fullName evidence="3">Cupin 2 conserved barrel domain-containing protein</fullName>
    </recommendedName>
</protein>
<comment type="caution">
    <text evidence="1">The sequence shown here is derived from an EMBL/GenBank/DDBJ whole genome shotgun (WGS) entry which is preliminary data.</text>
</comment>
<dbReference type="EMBL" id="JBJVNI010000001">
    <property type="protein sequence ID" value="MFM9607359.1"/>
    <property type="molecule type" value="Genomic_DNA"/>
</dbReference>
<name>A0ABW9HH40_9ACTN</name>
<reference evidence="1 2" key="1">
    <citation type="submission" date="2024-12" db="EMBL/GenBank/DDBJ databases">
        <title>Forecasting of Potato common scab and diversities of Pathogenic streptomyces spp. in china.</title>
        <authorList>
            <person name="Handique U."/>
            <person name="Wu J."/>
        </authorList>
    </citation>
    <scope>NUCLEOTIDE SEQUENCE [LARGE SCALE GENOMIC DNA]</scope>
    <source>
        <strain evidence="1 2">ZRIMU1530</strain>
    </source>
</reference>
<keyword evidence="2" id="KW-1185">Reference proteome</keyword>
<organism evidence="1 2">
    <name type="scientific">Streptomyces niveiscabiei</name>
    <dbReference type="NCBI Taxonomy" id="164115"/>
    <lineage>
        <taxon>Bacteria</taxon>
        <taxon>Bacillati</taxon>
        <taxon>Actinomycetota</taxon>
        <taxon>Actinomycetes</taxon>
        <taxon>Kitasatosporales</taxon>
        <taxon>Streptomycetaceae</taxon>
        <taxon>Streptomyces</taxon>
    </lineage>
</organism>
<proteinExistence type="predicted"/>
<accession>A0ABW9HH40</accession>
<dbReference type="Gene3D" id="2.60.120.10">
    <property type="entry name" value="Jelly Rolls"/>
    <property type="match status" value="1"/>
</dbReference>
<dbReference type="RefSeq" id="WP_409120126.1">
    <property type="nucleotide sequence ID" value="NZ_JBJVNI010000001.1"/>
</dbReference>
<gene>
    <name evidence="1" type="ORF">ACKI18_01390</name>
</gene>
<dbReference type="Proteomes" id="UP001631957">
    <property type="component" value="Unassembled WGS sequence"/>
</dbReference>
<sequence length="277" mass="29133">MILSQEKALIEGADRGLLCSRDPGPLAVRAALRDLIPADFPGVTRWFLPIAPKMPMAGAGRFVAYTTSLAPGATVSAAGPVRSAYALKVVLSGSVSCEGRRLTAGDWLWIPEGRACSFTAETLGAAVFTILPCVAPPPGAPASSTALGLRTDGDFVTSRDPGADSAVPGLEHFADVTERGAGISHRLLPFAPAMPDIPGGDGRFFVWLSLLEPNARIPRHAHELEQIADYKVVINGSLTAKDRELTCGDWLWAPAPGSYEFSAGETGALLLAGWPYN</sequence>
<dbReference type="SUPFAM" id="SSF51182">
    <property type="entry name" value="RmlC-like cupins"/>
    <property type="match status" value="1"/>
</dbReference>
<dbReference type="InterPro" id="IPR011051">
    <property type="entry name" value="RmlC_Cupin_sf"/>
</dbReference>
<evidence type="ECO:0000313" key="1">
    <source>
        <dbReference type="EMBL" id="MFM9607359.1"/>
    </source>
</evidence>
<evidence type="ECO:0000313" key="2">
    <source>
        <dbReference type="Proteomes" id="UP001631957"/>
    </source>
</evidence>
<evidence type="ECO:0008006" key="3">
    <source>
        <dbReference type="Google" id="ProtNLM"/>
    </source>
</evidence>
<dbReference type="InterPro" id="IPR014710">
    <property type="entry name" value="RmlC-like_jellyroll"/>
</dbReference>